<reference evidence="6 7" key="1">
    <citation type="submission" date="2019-09" db="EMBL/GenBank/DDBJ databases">
        <title>Actinomadura physcomitrii sp. nov., a novel actinomycete isolated from moss [Physcomitrium sphaericum (Ludw) Fuernr].</title>
        <authorList>
            <person name="Liu C."/>
            <person name="Zhuang X."/>
        </authorList>
    </citation>
    <scope>NUCLEOTIDE SEQUENCE [LARGE SCALE GENOMIC DNA]</scope>
    <source>
        <strain evidence="6 7">CYP1-1B</strain>
    </source>
</reference>
<evidence type="ECO:0000256" key="2">
    <source>
        <dbReference type="ARBA" id="ARBA00023125"/>
    </source>
</evidence>
<evidence type="ECO:0000313" key="6">
    <source>
        <dbReference type="EMBL" id="KAB2362859.1"/>
    </source>
</evidence>
<dbReference type="SUPFAM" id="SSF48498">
    <property type="entry name" value="Tetracyclin repressor-like, C-terminal domain"/>
    <property type="match status" value="1"/>
</dbReference>
<dbReference type="Gene3D" id="1.10.357.10">
    <property type="entry name" value="Tetracycline Repressor, domain 2"/>
    <property type="match status" value="1"/>
</dbReference>
<dbReference type="InterPro" id="IPR050109">
    <property type="entry name" value="HTH-type_TetR-like_transc_reg"/>
</dbReference>
<keyword evidence="1" id="KW-0805">Transcription regulation</keyword>
<dbReference type="GO" id="GO:0000976">
    <property type="term" value="F:transcription cis-regulatory region binding"/>
    <property type="evidence" value="ECO:0007669"/>
    <property type="project" value="TreeGrafter"/>
</dbReference>
<dbReference type="AlphaFoldDB" id="A0A6L3VLJ6"/>
<dbReference type="Gene3D" id="1.10.10.60">
    <property type="entry name" value="Homeodomain-like"/>
    <property type="match status" value="1"/>
</dbReference>
<evidence type="ECO:0000256" key="1">
    <source>
        <dbReference type="ARBA" id="ARBA00023015"/>
    </source>
</evidence>
<dbReference type="GO" id="GO:0003700">
    <property type="term" value="F:DNA-binding transcription factor activity"/>
    <property type="evidence" value="ECO:0007669"/>
    <property type="project" value="TreeGrafter"/>
</dbReference>
<dbReference type="InterPro" id="IPR009057">
    <property type="entry name" value="Homeodomain-like_sf"/>
</dbReference>
<feature type="DNA-binding region" description="H-T-H motif" evidence="4">
    <location>
        <begin position="69"/>
        <end position="88"/>
    </location>
</feature>
<evidence type="ECO:0000313" key="7">
    <source>
        <dbReference type="Proteomes" id="UP000483004"/>
    </source>
</evidence>
<accession>A0A6L3VLJ6</accession>
<organism evidence="6 7">
    <name type="scientific">Actinomadura montaniterrae</name>
    <dbReference type="NCBI Taxonomy" id="1803903"/>
    <lineage>
        <taxon>Bacteria</taxon>
        <taxon>Bacillati</taxon>
        <taxon>Actinomycetota</taxon>
        <taxon>Actinomycetes</taxon>
        <taxon>Streptosporangiales</taxon>
        <taxon>Thermomonosporaceae</taxon>
        <taxon>Actinomadura</taxon>
    </lineage>
</organism>
<comment type="caution">
    <text evidence="6">The sequence shown here is derived from an EMBL/GenBank/DDBJ whole genome shotgun (WGS) entry which is preliminary data.</text>
</comment>
<dbReference type="PROSITE" id="PS50977">
    <property type="entry name" value="HTH_TETR_2"/>
    <property type="match status" value="1"/>
</dbReference>
<proteinExistence type="predicted"/>
<dbReference type="OrthoDB" id="9796019at2"/>
<dbReference type="PANTHER" id="PTHR30055">
    <property type="entry name" value="HTH-TYPE TRANSCRIPTIONAL REGULATOR RUTR"/>
    <property type="match status" value="1"/>
</dbReference>
<dbReference type="Pfam" id="PF16859">
    <property type="entry name" value="TetR_C_11"/>
    <property type="match status" value="1"/>
</dbReference>
<keyword evidence="2 4" id="KW-0238">DNA-binding</keyword>
<keyword evidence="7" id="KW-1185">Reference proteome</keyword>
<dbReference type="PANTHER" id="PTHR30055:SF148">
    <property type="entry name" value="TETR-FAMILY TRANSCRIPTIONAL REGULATOR"/>
    <property type="match status" value="1"/>
</dbReference>
<evidence type="ECO:0000256" key="3">
    <source>
        <dbReference type="ARBA" id="ARBA00023163"/>
    </source>
</evidence>
<dbReference type="Pfam" id="PF00440">
    <property type="entry name" value="TetR_N"/>
    <property type="match status" value="1"/>
</dbReference>
<name>A0A6L3VLJ6_9ACTN</name>
<feature type="domain" description="HTH tetR-type" evidence="5">
    <location>
        <begin position="46"/>
        <end position="106"/>
    </location>
</feature>
<dbReference type="SUPFAM" id="SSF46689">
    <property type="entry name" value="Homeodomain-like"/>
    <property type="match status" value="1"/>
</dbReference>
<gene>
    <name evidence="6" type="ORF">F9B16_44315</name>
</gene>
<dbReference type="InterPro" id="IPR001647">
    <property type="entry name" value="HTH_TetR"/>
</dbReference>
<dbReference type="InterPro" id="IPR011075">
    <property type="entry name" value="TetR_C"/>
</dbReference>
<dbReference type="InterPro" id="IPR036271">
    <property type="entry name" value="Tet_transcr_reg_TetR-rel_C_sf"/>
</dbReference>
<protein>
    <submittedName>
        <fullName evidence="6">TetR/AcrR family transcriptional regulator</fullName>
    </submittedName>
</protein>
<dbReference type="Proteomes" id="UP000483004">
    <property type="component" value="Unassembled WGS sequence"/>
</dbReference>
<sequence>MRSSIKRRHVSKGLECRLRTTRDARSLKGLGRSGVTGEVKARRRGEALETAILDATWEELDASGYAGLTIENVAARARTGKQVIYRRWASRPDLVLAALRYRYSSIADDVPDTGSLRGDVLAVLRYMARRFGEFGPDLVHGLMAEAHALDPDTFEVIPDAMSVILRRAADRGEVAPGAVTPRLAKMPADLVRHEMLLTDRPVPDEVLAEIVDELFLPLVRARSHRTS</sequence>
<keyword evidence="3" id="KW-0804">Transcription</keyword>
<evidence type="ECO:0000259" key="5">
    <source>
        <dbReference type="PROSITE" id="PS50977"/>
    </source>
</evidence>
<dbReference type="EMBL" id="WBMR01000263">
    <property type="protein sequence ID" value="KAB2362859.1"/>
    <property type="molecule type" value="Genomic_DNA"/>
</dbReference>
<evidence type="ECO:0000256" key="4">
    <source>
        <dbReference type="PROSITE-ProRule" id="PRU00335"/>
    </source>
</evidence>